<dbReference type="PROSITE" id="PS51094">
    <property type="entry name" value="PTS_EIIA_TYPE_2"/>
    <property type="match status" value="1"/>
</dbReference>
<keyword evidence="2" id="KW-1003">Cell membrane</keyword>
<feature type="domain" description="RCK C-terminal" evidence="8">
    <location>
        <begin position="624"/>
        <end position="708"/>
    </location>
</feature>
<dbReference type="EMBL" id="JAJNDC010000006">
    <property type="protein sequence ID" value="MCW9714486.1"/>
    <property type="molecule type" value="Genomic_DNA"/>
</dbReference>
<dbReference type="Gene3D" id="3.40.930.10">
    <property type="entry name" value="Mannitol-specific EII, Chain A"/>
    <property type="match status" value="1"/>
</dbReference>
<keyword evidence="5 6" id="KW-0472">Membrane</keyword>
<feature type="transmembrane region" description="Helical" evidence="6">
    <location>
        <begin position="386"/>
        <end position="405"/>
    </location>
</feature>
<evidence type="ECO:0000313" key="9">
    <source>
        <dbReference type="EMBL" id="MCW9714486.1"/>
    </source>
</evidence>
<gene>
    <name evidence="9" type="ORF">LQ318_16390</name>
</gene>
<dbReference type="InterPro" id="IPR002178">
    <property type="entry name" value="PTS_EIIA_type-2_dom"/>
</dbReference>
<dbReference type="PROSITE" id="PS51202">
    <property type="entry name" value="RCK_C"/>
    <property type="match status" value="1"/>
</dbReference>
<keyword evidence="10" id="KW-1185">Reference proteome</keyword>
<evidence type="ECO:0000256" key="3">
    <source>
        <dbReference type="ARBA" id="ARBA00022692"/>
    </source>
</evidence>
<evidence type="ECO:0000256" key="2">
    <source>
        <dbReference type="ARBA" id="ARBA00022475"/>
    </source>
</evidence>
<feature type="transmembrane region" description="Helical" evidence="6">
    <location>
        <begin position="329"/>
        <end position="349"/>
    </location>
</feature>
<dbReference type="InterPro" id="IPR002293">
    <property type="entry name" value="AA/rel_permease1"/>
</dbReference>
<proteinExistence type="predicted"/>
<feature type="transmembrane region" description="Helical" evidence="6">
    <location>
        <begin position="45"/>
        <end position="62"/>
    </location>
</feature>
<keyword evidence="4 6" id="KW-1133">Transmembrane helix</keyword>
<comment type="caution">
    <text evidence="9">The sequence shown here is derived from an EMBL/GenBank/DDBJ whole genome shotgun (WGS) entry which is preliminary data.</text>
</comment>
<evidence type="ECO:0000256" key="5">
    <source>
        <dbReference type="ARBA" id="ARBA00023136"/>
    </source>
</evidence>
<comment type="subcellular location">
    <subcellularLocation>
        <location evidence="1">Cell membrane</location>
        <topology evidence="1">Multi-pass membrane protein</topology>
    </subcellularLocation>
</comment>
<dbReference type="Proteomes" id="UP001207337">
    <property type="component" value="Unassembled WGS sequence"/>
</dbReference>
<feature type="transmembrane region" description="Helical" evidence="6">
    <location>
        <begin position="230"/>
        <end position="252"/>
    </location>
</feature>
<evidence type="ECO:0000259" key="7">
    <source>
        <dbReference type="PROSITE" id="PS51094"/>
    </source>
</evidence>
<feature type="transmembrane region" description="Helical" evidence="6">
    <location>
        <begin position="12"/>
        <end position="33"/>
    </location>
</feature>
<feature type="transmembrane region" description="Helical" evidence="6">
    <location>
        <begin position="279"/>
        <end position="308"/>
    </location>
</feature>
<feature type="transmembrane region" description="Helical" evidence="6">
    <location>
        <begin position="192"/>
        <end position="209"/>
    </location>
</feature>
<evidence type="ECO:0000256" key="1">
    <source>
        <dbReference type="ARBA" id="ARBA00004651"/>
    </source>
</evidence>
<dbReference type="PANTHER" id="PTHR42770">
    <property type="entry name" value="AMINO ACID TRANSPORTER-RELATED"/>
    <property type="match status" value="1"/>
</dbReference>
<dbReference type="PANTHER" id="PTHR42770:SF11">
    <property type="entry name" value="INNER MEMBRANE TRANSPORT PROTEIN YBAT"/>
    <property type="match status" value="1"/>
</dbReference>
<dbReference type="Gene3D" id="1.20.1740.10">
    <property type="entry name" value="Amino acid/polyamine transporter I"/>
    <property type="match status" value="1"/>
</dbReference>
<name>A0ABT3Q330_9BACT</name>
<dbReference type="InterPro" id="IPR016152">
    <property type="entry name" value="PTrfase/Anion_transptr"/>
</dbReference>
<feature type="transmembrane region" description="Helical" evidence="6">
    <location>
        <begin position="355"/>
        <end position="374"/>
    </location>
</feature>
<dbReference type="InterPro" id="IPR006037">
    <property type="entry name" value="RCK_C"/>
</dbReference>
<evidence type="ECO:0000256" key="6">
    <source>
        <dbReference type="SAM" id="Phobius"/>
    </source>
</evidence>
<organism evidence="9 10">
    <name type="scientific">Fodinibius salicampi</name>
    <dbReference type="NCBI Taxonomy" id="1920655"/>
    <lineage>
        <taxon>Bacteria</taxon>
        <taxon>Pseudomonadati</taxon>
        <taxon>Balneolota</taxon>
        <taxon>Balneolia</taxon>
        <taxon>Balneolales</taxon>
        <taxon>Balneolaceae</taxon>
        <taxon>Fodinibius</taxon>
    </lineage>
</organism>
<dbReference type="InterPro" id="IPR050367">
    <property type="entry name" value="APC_superfamily"/>
</dbReference>
<sequence length="708" mass="78677">MVEEAKKLKKKLGAFDVFAIATGAMFSSGLFLLPGLAAGETGPSVFLAYLVSGLFVLPTMLSKAELATAFPRAGGTYYIIDRTLGPLMGSIGGFGSWLSLVFKSAFALIGMGAYISIFFEVPITPVAIILTLAFGALNIFGAKETSKIQNILVVTLISIMAFYLVQGFSYLFSLDFLDIHRKQFTPFFTNGIQGFFATVGMVFVSYAGLTKVVSVAEEVKNPDRNIPRGMFLSIFTAITVYVAGVYIMTAVLEPAAFREDLTPVATAGEIFLSWLPGDIGLILVVIAAIAAFASTGNAGIMSASRFPLAMARDKLVHPKLSKIGKFDTPSISIIATTGMMVFLLLVFNVKEVAKLASAFKLLLFGLLNLAVIVMRESKIKEYDPGYIAPFYPWMQMAGILISGLLILEMGILSIMFTVAIMLLSVAWYYYYAYNQIDRQGAIYHVHERLGQFKDRGLEREMRRIMQEKGLREEDPYELVVSKAAVLDVEQPNITYENIVKKACSNLATKVNVEAEELFQEFDKMSGFGVIPIGEGAALNHSRLDIKTEPELFIIRVKDGLSVESKHFKSLDNDKEQVENKLYAIFFLISSEKNATQHLRFLAHIADMIDQDDFLQRWIKAENESEIREILLRNERFINLKIRSDKETGRMIGKKIHEIDLPGESLIAILKHEDQINIPHGNTIIRDGDELSIIGEAEDIERIKELKKN</sequence>
<dbReference type="InterPro" id="IPR036721">
    <property type="entry name" value="RCK_C_sf"/>
</dbReference>
<feature type="transmembrane region" description="Helical" evidence="6">
    <location>
        <begin position="411"/>
        <end position="430"/>
    </location>
</feature>
<feature type="transmembrane region" description="Helical" evidence="6">
    <location>
        <begin position="123"/>
        <end position="140"/>
    </location>
</feature>
<dbReference type="SUPFAM" id="SSF55804">
    <property type="entry name" value="Phoshotransferase/anion transport protein"/>
    <property type="match status" value="1"/>
</dbReference>
<dbReference type="Pfam" id="PF00359">
    <property type="entry name" value="PTS_EIIA_2"/>
    <property type="match status" value="1"/>
</dbReference>
<feature type="domain" description="PTS EIIA type-2" evidence="7">
    <location>
        <begin position="477"/>
        <end position="633"/>
    </location>
</feature>
<dbReference type="RefSeq" id="WP_265791812.1">
    <property type="nucleotide sequence ID" value="NZ_BAABRS010000006.1"/>
</dbReference>
<keyword evidence="3 6" id="KW-0812">Transmembrane</keyword>
<evidence type="ECO:0000313" key="10">
    <source>
        <dbReference type="Proteomes" id="UP001207337"/>
    </source>
</evidence>
<reference evidence="9 10" key="1">
    <citation type="submission" date="2021-11" db="EMBL/GenBank/DDBJ databases">
        <title>Aliifidinibius sp. nov., a new bacterium isolated from saline soil.</title>
        <authorList>
            <person name="Galisteo C."/>
            <person name="De La Haba R."/>
            <person name="Sanchez-Porro C."/>
            <person name="Ventosa A."/>
        </authorList>
    </citation>
    <scope>NUCLEOTIDE SEQUENCE [LARGE SCALE GENOMIC DNA]</scope>
    <source>
        <strain evidence="9 10">KACC 190600</strain>
    </source>
</reference>
<evidence type="ECO:0000259" key="8">
    <source>
        <dbReference type="PROSITE" id="PS51202"/>
    </source>
</evidence>
<feature type="transmembrane region" description="Helical" evidence="6">
    <location>
        <begin position="152"/>
        <end position="172"/>
    </location>
</feature>
<dbReference type="Pfam" id="PF13520">
    <property type="entry name" value="AA_permease_2"/>
    <property type="match status" value="1"/>
</dbReference>
<dbReference type="Pfam" id="PF02080">
    <property type="entry name" value="TrkA_C"/>
    <property type="match status" value="1"/>
</dbReference>
<dbReference type="Gene3D" id="3.30.70.1450">
    <property type="entry name" value="Regulator of K+ conductance, C-terminal domain"/>
    <property type="match status" value="1"/>
</dbReference>
<dbReference type="SUPFAM" id="SSF116726">
    <property type="entry name" value="TrkA C-terminal domain-like"/>
    <property type="match status" value="1"/>
</dbReference>
<evidence type="ECO:0000256" key="4">
    <source>
        <dbReference type="ARBA" id="ARBA00022989"/>
    </source>
</evidence>
<accession>A0ABT3Q330</accession>
<protein>
    <submittedName>
        <fullName evidence="9">Amino acid permease</fullName>
    </submittedName>
</protein>